<dbReference type="Proteomes" id="UP001175000">
    <property type="component" value="Unassembled WGS sequence"/>
</dbReference>
<dbReference type="AlphaFoldDB" id="A0AA39WL84"/>
<reference evidence="2" key="1">
    <citation type="submission" date="2023-06" db="EMBL/GenBank/DDBJ databases">
        <title>Genome-scale phylogeny and comparative genomics of the fungal order Sordariales.</title>
        <authorList>
            <consortium name="Lawrence Berkeley National Laboratory"/>
            <person name="Hensen N."/>
            <person name="Bonometti L."/>
            <person name="Westerberg I."/>
            <person name="Brannstrom I.O."/>
            <person name="Guillou S."/>
            <person name="Cros-Aarteil S."/>
            <person name="Calhoun S."/>
            <person name="Haridas S."/>
            <person name="Kuo A."/>
            <person name="Mondo S."/>
            <person name="Pangilinan J."/>
            <person name="Riley R."/>
            <person name="Labutti K."/>
            <person name="Andreopoulos B."/>
            <person name="Lipzen A."/>
            <person name="Chen C."/>
            <person name="Yanf M."/>
            <person name="Daum C."/>
            <person name="Ng V."/>
            <person name="Clum A."/>
            <person name="Steindorff A."/>
            <person name="Ohm R."/>
            <person name="Martin F."/>
            <person name="Silar P."/>
            <person name="Natvig D."/>
            <person name="Lalanne C."/>
            <person name="Gautier V."/>
            <person name="Ament-Velasquez S.L."/>
            <person name="Kruys A."/>
            <person name="Hutchinson M.I."/>
            <person name="Powell A.J."/>
            <person name="Barry K."/>
            <person name="Miller A.N."/>
            <person name="Grigoriev I.V."/>
            <person name="Debuchy R."/>
            <person name="Gladieux P."/>
            <person name="Thoren M.H."/>
            <person name="Johannesson H."/>
        </authorList>
    </citation>
    <scope>NUCLEOTIDE SEQUENCE</scope>
    <source>
        <strain evidence="2">CBS 606.72</strain>
    </source>
</reference>
<name>A0AA39WL84_9PEZI</name>
<gene>
    <name evidence="2" type="ORF">B0T14DRAFT_269652</name>
</gene>
<evidence type="ECO:0000256" key="1">
    <source>
        <dbReference type="SAM" id="MobiDB-lite"/>
    </source>
</evidence>
<comment type="caution">
    <text evidence="2">The sequence shown here is derived from an EMBL/GenBank/DDBJ whole genome shotgun (WGS) entry which is preliminary data.</text>
</comment>
<dbReference type="EMBL" id="JAULSU010000005">
    <property type="protein sequence ID" value="KAK0617427.1"/>
    <property type="molecule type" value="Genomic_DNA"/>
</dbReference>
<protein>
    <submittedName>
        <fullName evidence="2">Uncharacterized protein</fullName>
    </submittedName>
</protein>
<evidence type="ECO:0000313" key="2">
    <source>
        <dbReference type="EMBL" id="KAK0617427.1"/>
    </source>
</evidence>
<feature type="region of interest" description="Disordered" evidence="1">
    <location>
        <begin position="1"/>
        <end position="38"/>
    </location>
</feature>
<proteinExistence type="predicted"/>
<organism evidence="2 3">
    <name type="scientific">Immersiella caudata</name>
    <dbReference type="NCBI Taxonomy" id="314043"/>
    <lineage>
        <taxon>Eukaryota</taxon>
        <taxon>Fungi</taxon>
        <taxon>Dikarya</taxon>
        <taxon>Ascomycota</taxon>
        <taxon>Pezizomycotina</taxon>
        <taxon>Sordariomycetes</taxon>
        <taxon>Sordariomycetidae</taxon>
        <taxon>Sordariales</taxon>
        <taxon>Lasiosphaeriaceae</taxon>
        <taxon>Immersiella</taxon>
    </lineage>
</organism>
<accession>A0AA39WL84</accession>
<sequence length="117" mass="12572">MGPVTARYTAATVGSEPSTGYEGCSQSRRLLPGHSVSRSGFETKRAGLKGLANNCPVQVDHHAPPAGFSSSSTSWLNPILQLTHTLGYSVESTLPTSKDVWVVQVDHELLWAFFSGR</sequence>
<keyword evidence="3" id="KW-1185">Reference proteome</keyword>
<evidence type="ECO:0000313" key="3">
    <source>
        <dbReference type="Proteomes" id="UP001175000"/>
    </source>
</evidence>